<sequence length="49" mass="5954">MKRNLYFFKSLFLWNEKNSNLSTQTRSPIVYNSFLYRYSNLTYCSAFPV</sequence>
<proteinExistence type="predicted"/>
<dbReference type="EMBL" id="CM017642">
    <property type="protein sequence ID" value="TYJ27551.1"/>
    <property type="molecule type" value="Genomic_DNA"/>
</dbReference>
<keyword evidence="2" id="KW-1185">Reference proteome</keyword>
<evidence type="ECO:0000313" key="2">
    <source>
        <dbReference type="Proteomes" id="UP000323597"/>
    </source>
</evidence>
<gene>
    <name evidence="1" type="ORF">E1A91_A07G194600v1</name>
</gene>
<organism evidence="1 2">
    <name type="scientific">Gossypium mustelinum</name>
    <name type="common">Cotton</name>
    <name type="synonym">Gossypium caicoense</name>
    <dbReference type="NCBI Taxonomy" id="34275"/>
    <lineage>
        <taxon>Eukaryota</taxon>
        <taxon>Viridiplantae</taxon>
        <taxon>Streptophyta</taxon>
        <taxon>Embryophyta</taxon>
        <taxon>Tracheophyta</taxon>
        <taxon>Spermatophyta</taxon>
        <taxon>Magnoliopsida</taxon>
        <taxon>eudicotyledons</taxon>
        <taxon>Gunneridae</taxon>
        <taxon>Pentapetalae</taxon>
        <taxon>rosids</taxon>
        <taxon>malvids</taxon>
        <taxon>Malvales</taxon>
        <taxon>Malvaceae</taxon>
        <taxon>Malvoideae</taxon>
        <taxon>Gossypium</taxon>
    </lineage>
</organism>
<evidence type="ECO:0000313" key="1">
    <source>
        <dbReference type="EMBL" id="TYJ27551.1"/>
    </source>
</evidence>
<name>A0A5D2YQW3_GOSMU</name>
<dbReference type="Proteomes" id="UP000323597">
    <property type="component" value="Chromosome A07"/>
</dbReference>
<protein>
    <submittedName>
        <fullName evidence="1">Uncharacterized protein</fullName>
    </submittedName>
</protein>
<dbReference type="AlphaFoldDB" id="A0A5D2YQW3"/>
<accession>A0A5D2YQW3</accession>
<reference evidence="1 2" key="1">
    <citation type="submission" date="2019-07" db="EMBL/GenBank/DDBJ databases">
        <title>WGS assembly of Gossypium mustelinum.</title>
        <authorList>
            <person name="Chen Z.J."/>
            <person name="Sreedasyam A."/>
            <person name="Ando A."/>
            <person name="Song Q."/>
            <person name="De L."/>
            <person name="Hulse-Kemp A."/>
            <person name="Ding M."/>
            <person name="Ye W."/>
            <person name="Kirkbride R."/>
            <person name="Jenkins J."/>
            <person name="Plott C."/>
            <person name="Lovell J."/>
            <person name="Lin Y.-M."/>
            <person name="Vaughn R."/>
            <person name="Liu B."/>
            <person name="Li W."/>
            <person name="Simpson S."/>
            <person name="Scheffler B."/>
            <person name="Saski C."/>
            <person name="Grover C."/>
            <person name="Hu G."/>
            <person name="Conover J."/>
            <person name="Carlson J."/>
            <person name="Shu S."/>
            <person name="Boston L."/>
            <person name="Williams M."/>
            <person name="Peterson D."/>
            <person name="Mcgee K."/>
            <person name="Jones D."/>
            <person name="Wendel J."/>
            <person name="Stelly D."/>
            <person name="Grimwood J."/>
            <person name="Schmutz J."/>
        </authorList>
    </citation>
    <scope>NUCLEOTIDE SEQUENCE [LARGE SCALE GENOMIC DNA]</scope>
    <source>
        <strain evidence="1">1408120.09</strain>
    </source>
</reference>